<keyword evidence="1" id="KW-0175">Coiled coil</keyword>
<dbReference type="OrthoDB" id="47007at2759"/>
<comment type="caution">
    <text evidence="3">The sequence shown here is derived from an EMBL/GenBank/DDBJ whole genome shotgun (WGS) entry which is preliminary data.</text>
</comment>
<proteinExistence type="predicted"/>
<organism evidence="3 4">
    <name type="scientific">Gnomoniopsis smithogilvyi</name>
    <dbReference type="NCBI Taxonomy" id="1191159"/>
    <lineage>
        <taxon>Eukaryota</taxon>
        <taxon>Fungi</taxon>
        <taxon>Dikarya</taxon>
        <taxon>Ascomycota</taxon>
        <taxon>Pezizomycotina</taxon>
        <taxon>Sordariomycetes</taxon>
        <taxon>Sordariomycetidae</taxon>
        <taxon>Diaporthales</taxon>
        <taxon>Gnomoniaceae</taxon>
        <taxon>Gnomoniopsis</taxon>
    </lineage>
</organism>
<dbReference type="EMBL" id="JAPEVB010000003">
    <property type="protein sequence ID" value="KAJ4390840.1"/>
    <property type="molecule type" value="Genomic_DNA"/>
</dbReference>
<evidence type="ECO:0000313" key="3">
    <source>
        <dbReference type="EMBL" id="KAJ4390840.1"/>
    </source>
</evidence>
<reference evidence="3" key="1">
    <citation type="submission" date="2022-10" db="EMBL/GenBank/DDBJ databases">
        <title>Tapping the CABI collections for fungal endophytes: first genome assemblies for Collariella, Neodidymelliopsis, Ascochyta clinopodiicola, Didymella pomorum, Didymosphaeria variabile, Neocosmospora piperis and Neocucurbitaria cava.</title>
        <authorList>
            <person name="Hill R."/>
        </authorList>
    </citation>
    <scope>NUCLEOTIDE SEQUENCE</scope>
    <source>
        <strain evidence="3">IMI 355082</strain>
    </source>
</reference>
<sequence>MDIASLYGGKGGRIIEHASPSADAYGSAPAVVGPETESPPSYDELGMSSPVRPVATQKSGTKRRRINTPDDAQSEKPYECVAIGVEDVCKMMMERIETGFNQIGSRLDRMERRLTSLERSVEHHAEKLGLRIDGVHKCSSEQAEVLRDELDRGLYDVRKEIDDTVTVRVEDEMYVARDQLEDFVKDEVKGAEERLEERLEESLNSANVSVEFSWNR</sequence>
<feature type="coiled-coil region" evidence="1">
    <location>
        <begin position="100"/>
        <end position="127"/>
    </location>
</feature>
<feature type="region of interest" description="Disordered" evidence="2">
    <location>
        <begin position="22"/>
        <end position="74"/>
    </location>
</feature>
<evidence type="ECO:0000256" key="2">
    <source>
        <dbReference type="SAM" id="MobiDB-lite"/>
    </source>
</evidence>
<dbReference type="AlphaFoldDB" id="A0A9W8YSM6"/>
<keyword evidence="4" id="KW-1185">Reference proteome</keyword>
<accession>A0A9W8YSM6</accession>
<protein>
    <submittedName>
        <fullName evidence="3">Uncharacterized protein</fullName>
    </submittedName>
</protein>
<name>A0A9W8YSM6_9PEZI</name>
<evidence type="ECO:0000313" key="4">
    <source>
        <dbReference type="Proteomes" id="UP001140453"/>
    </source>
</evidence>
<gene>
    <name evidence="3" type="ORF">N0V93_004439</name>
</gene>
<evidence type="ECO:0000256" key="1">
    <source>
        <dbReference type="SAM" id="Coils"/>
    </source>
</evidence>
<dbReference type="Proteomes" id="UP001140453">
    <property type="component" value="Unassembled WGS sequence"/>
</dbReference>